<evidence type="ECO:0000256" key="3">
    <source>
        <dbReference type="SAM" id="MobiDB-lite"/>
    </source>
</evidence>
<gene>
    <name evidence="7" type="ORF">PHET_00514</name>
</gene>
<feature type="compositionally biased region" description="Basic and acidic residues" evidence="3">
    <location>
        <begin position="314"/>
        <end position="324"/>
    </location>
</feature>
<dbReference type="SUPFAM" id="SSF50729">
    <property type="entry name" value="PH domain-like"/>
    <property type="match status" value="1"/>
</dbReference>
<feature type="compositionally biased region" description="Polar residues" evidence="3">
    <location>
        <begin position="349"/>
        <end position="358"/>
    </location>
</feature>
<dbReference type="Pfam" id="PF00018">
    <property type="entry name" value="SH3_1"/>
    <property type="match status" value="1"/>
</dbReference>
<dbReference type="SUPFAM" id="SSF50044">
    <property type="entry name" value="SH3-domain"/>
    <property type="match status" value="1"/>
</dbReference>
<evidence type="ECO:0000259" key="5">
    <source>
        <dbReference type="PROSITE" id="PS50003"/>
    </source>
</evidence>
<dbReference type="CDD" id="cd00160">
    <property type="entry name" value="RhoGEF"/>
    <property type="match status" value="1"/>
</dbReference>
<feature type="non-terminal residue" evidence="7">
    <location>
        <position position="1"/>
    </location>
</feature>
<dbReference type="SMART" id="SM00326">
    <property type="entry name" value="SH3"/>
    <property type="match status" value="1"/>
</dbReference>
<evidence type="ECO:0000259" key="4">
    <source>
        <dbReference type="PROSITE" id="PS50002"/>
    </source>
</evidence>
<sequence>KCSVENFQIWYEDDERDDRNATSNNQIRKIDKTVNVSSDELGESKDQINELVEPTGPRVAELIDKFERAGRQEDPEWLHLQKGPLSRPEPTETMSAASTIRSRVNQTPNTPHSLSAVDDSSLHLRRKARQVNNSAQRRRHTSDASSFALCACCCGHGSKKWNIFSPTAPISPPASPSAPSSHLKPNTTDDIRRPNVHSPLDSTTEQWSPKDIGDVVLKLRDNENKFEKRQKYQSMFKDAPLYQVYSEGVNRRNHGINQPIARVSSGDGINSANSLEFNDGMFLAIDSDEQEFNASDKSGSPELVEYALEEWKRRTAERHSDRSNKSSGSKGRSPPPVVHDSRARVISPKSPTAVNGTASLDRKPAKHPSGHQTEMHSFVNEIAGSGPNRALWSQMPQVIAAGLANGLTKVQRKLQEALFEIITSEASYFRSLNVLIGVFYKAPCMQADSPGAVITHTEKHHLFSNILEIHMTSENFLRAMEACFREDPWLVKLCEIIYEHAETKFETYVTYVQNQIYQTRTLCKLLTVPTFAEALRRVQSQPDCAFLDLNSFLLLPMQRVTRLRLLTTTVLHYAPRNTQVYQSGLVALAALEKFICMCDAKKMYMEQKERMMQLTIQFEYKLDAKSVATESRRLIKEGELRLVTVYRHAGSAFQRKLSGIMRQKIVNASLFLFNDLLVIAKKRSNNRIMVDDSCQLTDVQVEVCGTSANVRILRYYPEMTNDGQQHPPPSPRERVLARKTSAPCSPTEINGFEVYPFRIIIQSDAHPRSEYKLQAKSLSERERWVDAISPIQYGVTEERLIRDCPQVLITRSYSAIEGDELELKEGDAVTLLVSLSDGWCKGMLPGGRKGWFPDNVCVEVEDPNMKRENMKNFLLMEAARTAYARRKLKEKFTEFPKMKDLKRK</sequence>
<feature type="domain" description="DH" evidence="6">
    <location>
        <begin position="413"/>
        <end position="601"/>
    </location>
</feature>
<dbReference type="SUPFAM" id="SSF48065">
    <property type="entry name" value="DBL homology domain (DH-domain)"/>
    <property type="match status" value="1"/>
</dbReference>
<dbReference type="InterPro" id="IPR001452">
    <property type="entry name" value="SH3_domain"/>
</dbReference>
<proteinExistence type="predicted"/>
<evidence type="ECO:0000313" key="8">
    <source>
        <dbReference type="Proteomes" id="UP000748531"/>
    </source>
</evidence>
<dbReference type="SMART" id="SM00233">
    <property type="entry name" value="PH"/>
    <property type="match status" value="1"/>
</dbReference>
<dbReference type="OrthoDB" id="27593at2759"/>
<dbReference type="InterPro" id="IPR035899">
    <property type="entry name" value="DBL_dom_sf"/>
</dbReference>
<dbReference type="InterPro" id="IPR047271">
    <property type="entry name" value="Ephexin-like"/>
</dbReference>
<dbReference type="Pfam" id="PF00621">
    <property type="entry name" value="RhoGEF"/>
    <property type="match status" value="1"/>
</dbReference>
<dbReference type="PROSITE" id="PS50002">
    <property type="entry name" value="SH3"/>
    <property type="match status" value="1"/>
</dbReference>
<dbReference type="PANTHER" id="PTHR12845:SF5">
    <property type="entry name" value="EPHEXIN, ISOFORM D"/>
    <property type="match status" value="1"/>
</dbReference>
<dbReference type="Gene3D" id="2.30.30.40">
    <property type="entry name" value="SH3 Domains"/>
    <property type="match status" value="1"/>
</dbReference>
<feature type="domain" description="PH" evidence="5">
    <location>
        <begin position="633"/>
        <end position="793"/>
    </location>
</feature>
<organism evidence="7 8">
    <name type="scientific">Paragonimus heterotremus</name>
    <dbReference type="NCBI Taxonomy" id="100268"/>
    <lineage>
        <taxon>Eukaryota</taxon>
        <taxon>Metazoa</taxon>
        <taxon>Spiralia</taxon>
        <taxon>Lophotrochozoa</taxon>
        <taxon>Platyhelminthes</taxon>
        <taxon>Trematoda</taxon>
        <taxon>Digenea</taxon>
        <taxon>Plagiorchiida</taxon>
        <taxon>Troglotremata</taxon>
        <taxon>Troglotrematidae</taxon>
        <taxon>Paragonimus</taxon>
    </lineage>
</organism>
<dbReference type="Gene3D" id="2.30.29.30">
    <property type="entry name" value="Pleckstrin-homology domain (PH domain)/Phosphotyrosine-binding domain (PTB)"/>
    <property type="match status" value="1"/>
</dbReference>
<dbReference type="InterPro" id="IPR036028">
    <property type="entry name" value="SH3-like_dom_sf"/>
</dbReference>
<feature type="region of interest" description="Disordered" evidence="3">
    <location>
        <begin position="314"/>
        <end position="372"/>
    </location>
</feature>
<dbReference type="PROSITE" id="PS50003">
    <property type="entry name" value="PH_DOMAIN"/>
    <property type="match status" value="1"/>
</dbReference>
<feature type="domain" description="SH3" evidence="4">
    <location>
        <begin position="802"/>
        <end position="862"/>
    </location>
</feature>
<dbReference type="Proteomes" id="UP000748531">
    <property type="component" value="Unassembled WGS sequence"/>
</dbReference>
<keyword evidence="1 2" id="KW-0728">SH3 domain</keyword>
<dbReference type="AlphaFoldDB" id="A0A8J4X3I9"/>
<evidence type="ECO:0000256" key="2">
    <source>
        <dbReference type="PROSITE-ProRule" id="PRU00192"/>
    </source>
</evidence>
<dbReference type="PROSITE" id="PS50010">
    <property type="entry name" value="DH_2"/>
    <property type="match status" value="1"/>
</dbReference>
<dbReference type="PANTHER" id="PTHR12845">
    <property type="entry name" value="GUANINE NUCLEOTIDE EXCHANGE FACTOR"/>
    <property type="match status" value="1"/>
</dbReference>
<dbReference type="Gene3D" id="1.20.900.10">
    <property type="entry name" value="Dbl homology (DH) domain"/>
    <property type="match status" value="1"/>
</dbReference>
<keyword evidence="8" id="KW-1185">Reference proteome</keyword>
<dbReference type="InterPro" id="IPR000219">
    <property type="entry name" value="DH_dom"/>
</dbReference>
<feature type="region of interest" description="Disordered" evidence="3">
    <location>
        <begin position="73"/>
        <end position="122"/>
    </location>
</feature>
<evidence type="ECO:0000313" key="7">
    <source>
        <dbReference type="EMBL" id="KAF5405922.1"/>
    </source>
</evidence>
<comment type="caution">
    <text evidence="7">The sequence shown here is derived from an EMBL/GenBank/DDBJ whole genome shotgun (WGS) entry which is preliminary data.</text>
</comment>
<evidence type="ECO:0000256" key="1">
    <source>
        <dbReference type="ARBA" id="ARBA00022443"/>
    </source>
</evidence>
<feature type="region of interest" description="Disordered" evidence="3">
    <location>
        <begin position="167"/>
        <end position="207"/>
    </location>
</feature>
<dbReference type="EMBL" id="LUCH01000162">
    <property type="protein sequence ID" value="KAF5405922.1"/>
    <property type="molecule type" value="Genomic_DNA"/>
</dbReference>
<dbReference type="GO" id="GO:0005085">
    <property type="term" value="F:guanyl-nucleotide exchange factor activity"/>
    <property type="evidence" value="ECO:0007669"/>
    <property type="project" value="InterPro"/>
</dbReference>
<dbReference type="InterPro" id="IPR001849">
    <property type="entry name" value="PH_domain"/>
</dbReference>
<name>A0A8J4X3I9_9TREM</name>
<reference evidence="7" key="1">
    <citation type="submission" date="2019-05" db="EMBL/GenBank/DDBJ databases">
        <title>Annotation for the trematode Paragonimus heterotremus.</title>
        <authorList>
            <person name="Choi Y.-J."/>
        </authorList>
    </citation>
    <scope>NUCLEOTIDE SEQUENCE</scope>
    <source>
        <strain evidence="7">LC</strain>
    </source>
</reference>
<protein>
    <submittedName>
        <fullName evidence="7">Ephexin-1</fullName>
    </submittedName>
</protein>
<dbReference type="InterPro" id="IPR011993">
    <property type="entry name" value="PH-like_dom_sf"/>
</dbReference>
<dbReference type="SMART" id="SM00325">
    <property type="entry name" value="RhoGEF"/>
    <property type="match status" value="1"/>
</dbReference>
<feature type="compositionally biased region" description="Polar residues" evidence="3">
    <location>
        <begin position="92"/>
        <end position="113"/>
    </location>
</feature>
<accession>A0A8J4X3I9</accession>
<evidence type="ECO:0000259" key="6">
    <source>
        <dbReference type="PROSITE" id="PS50010"/>
    </source>
</evidence>